<dbReference type="GO" id="GO:0090656">
    <property type="term" value="P:t-circle formation"/>
    <property type="evidence" value="ECO:0007669"/>
    <property type="project" value="UniProtKB-ARBA"/>
</dbReference>
<feature type="compositionally biased region" description="Low complexity" evidence="17">
    <location>
        <begin position="342"/>
        <end position="357"/>
    </location>
</feature>
<feature type="compositionally biased region" description="Polar residues" evidence="17">
    <location>
        <begin position="241"/>
        <end position="250"/>
    </location>
</feature>
<keyword evidence="20" id="KW-1185">Reference proteome</keyword>
<evidence type="ECO:0000256" key="17">
    <source>
        <dbReference type="SAM" id="MobiDB-lite"/>
    </source>
</evidence>
<keyword evidence="10" id="KW-0832">Ubl conjugation</keyword>
<feature type="region of interest" description="Disordered" evidence="17">
    <location>
        <begin position="114"/>
        <end position="138"/>
    </location>
</feature>
<comment type="subcellular location">
    <subcellularLocation>
        <location evidence="1">Nucleus</location>
    </subcellularLocation>
</comment>
<evidence type="ECO:0000256" key="9">
    <source>
        <dbReference type="ARBA" id="ARBA00022833"/>
    </source>
</evidence>
<evidence type="ECO:0000256" key="13">
    <source>
        <dbReference type="ARBA" id="ARBA00023242"/>
    </source>
</evidence>
<keyword evidence="9" id="KW-0862">Zinc</keyword>
<evidence type="ECO:0000256" key="7">
    <source>
        <dbReference type="ARBA" id="ARBA00022763"/>
    </source>
</evidence>
<dbReference type="GO" id="GO:0032206">
    <property type="term" value="P:positive regulation of telomere maintenance"/>
    <property type="evidence" value="ECO:0007669"/>
    <property type="project" value="UniProtKB-ARBA"/>
</dbReference>
<dbReference type="Pfam" id="PF00651">
    <property type="entry name" value="BTB"/>
    <property type="match status" value="1"/>
</dbReference>
<dbReference type="GO" id="GO:0006260">
    <property type="term" value="P:DNA replication"/>
    <property type="evidence" value="ECO:0007669"/>
    <property type="project" value="InterPro"/>
</dbReference>
<dbReference type="SMART" id="SM00225">
    <property type="entry name" value="BTB"/>
    <property type="match status" value="1"/>
</dbReference>
<feature type="compositionally biased region" description="Low complexity" evidence="17">
    <location>
        <begin position="627"/>
        <end position="647"/>
    </location>
</feature>
<dbReference type="CDD" id="cd22999">
    <property type="entry name" value="SAP_SLX4"/>
    <property type="match status" value="1"/>
</dbReference>
<dbReference type="SUPFAM" id="SSF54695">
    <property type="entry name" value="POZ domain"/>
    <property type="match status" value="1"/>
</dbReference>
<evidence type="ECO:0000313" key="19">
    <source>
        <dbReference type="Ensembl" id="ENSACAP00000030226.1"/>
    </source>
</evidence>
<evidence type="ECO:0000256" key="14">
    <source>
        <dbReference type="ARBA" id="ARBA00029496"/>
    </source>
</evidence>
<dbReference type="PROSITE" id="PS50097">
    <property type="entry name" value="BTB"/>
    <property type="match status" value="1"/>
</dbReference>
<dbReference type="GO" id="GO:0006310">
    <property type="term" value="P:DNA recombination"/>
    <property type="evidence" value="ECO:0007669"/>
    <property type="project" value="UniProtKB-KW"/>
</dbReference>
<dbReference type="InterPro" id="IPR018574">
    <property type="entry name" value="Structure-sp_endonuc_su_Slx4"/>
</dbReference>
<feature type="region of interest" description="Disordered" evidence="17">
    <location>
        <begin position="566"/>
        <end position="585"/>
    </location>
</feature>
<reference evidence="19" key="1">
    <citation type="submission" date="2009-12" db="EMBL/GenBank/DDBJ databases">
        <title>The Genome Sequence of Anolis carolinensis (Green Anole Lizard).</title>
        <authorList>
            <consortium name="The Genome Sequencing Platform"/>
            <person name="Di Palma F."/>
            <person name="Alfoldi J."/>
            <person name="Heiman D."/>
            <person name="Young S."/>
            <person name="Grabherr M."/>
            <person name="Johnson J."/>
            <person name="Lander E.S."/>
            <person name="Lindblad-Toh K."/>
        </authorList>
    </citation>
    <scope>NUCLEOTIDE SEQUENCE [LARGE SCALE GENOMIC DNA]</scope>
    <source>
        <strain evidence="19">JBL SC #1</strain>
    </source>
</reference>
<keyword evidence="6" id="KW-0677">Repeat</keyword>
<keyword evidence="5" id="KW-0479">Metal-binding</keyword>
<evidence type="ECO:0000256" key="4">
    <source>
        <dbReference type="ARBA" id="ARBA00022553"/>
    </source>
</evidence>
<accession>A0A803T4T6</accession>
<keyword evidence="3" id="KW-1017">Isopeptide bond</keyword>
<dbReference type="InterPro" id="IPR011333">
    <property type="entry name" value="SKP1/BTB/POZ_sf"/>
</dbReference>
<evidence type="ECO:0000256" key="12">
    <source>
        <dbReference type="ARBA" id="ARBA00023204"/>
    </source>
</evidence>
<dbReference type="PANTHER" id="PTHR21541">
    <property type="entry name" value="BTB POZ DOMAIN CONTAINING 12"/>
    <property type="match status" value="1"/>
</dbReference>
<feature type="compositionally biased region" description="Low complexity" evidence="17">
    <location>
        <begin position="279"/>
        <end position="300"/>
    </location>
</feature>
<dbReference type="GO" id="GO:0006281">
    <property type="term" value="P:DNA repair"/>
    <property type="evidence" value="ECO:0007669"/>
    <property type="project" value="UniProtKB-KW"/>
</dbReference>
<name>A0A803T4T6_ANOCA</name>
<dbReference type="GO" id="GO:0033557">
    <property type="term" value="C:Slx1-Slx4 complex"/>
    <property type="evidence" value="ECO:0007669"/>
    <property type="project" value="InterPro"/>
</dbReference>
<feature type="region of interest" description="Disordered" evidence="17">
    <location>
        <begin position="608"/>
        <end position="655"/>
    </location>
</feature>
<reference evidence="19" key="2">
    <citation type="submission" date="2025-08" db="UniProtKB">
        <authorList>
            <consortium name="Ensembl"/>
        </authorList>
    </citation>
    <scope>IDENTIFICATION</scope>
</reference>
<feature type="compositionally biased region" description="Acidic residues" evidence="17">
    <location>
        <begin position="450"/>
        <end position="461"/>
    </location>
</feature>
<dbReference type="InParanoid" id="A0A803T4T6"/>
<dbReference type="InterPro" id="IPR000210">
    <property type="entry name" value="BTB/POZ_dom"/>
</dbReference>
<evidence type="ECO:0000313" key="20">
    <source>
        <dbReference type="Proteomes" id="UP000001646"/>
    </source>
</evidence>
<proteinExistence type="inferred from homology"/>
<feature type="compositionally biased region" description="Gly residues" evidence="17">
    <location>
        <begin position="467"/>
        <end position="483"/>
    </location>
</feature>
<feature type="domain" description="BTB" evidence="18">
    <location>
        <begin position="8"/>
        <end position="82"/>
    </location>
</feature>
<dbReference type="AlphaFoldDB" id="A0A803T4T6"/>
<keyword evidence="8" id="KW-0863">Zinc-finger</keyword>
<evidence type="ECO:0000259" key="18">
    <source>
        <dbReference type="PROSITE" id="PS50097"/>
    </source>
</evidence>
<keyword evidence="11" id="KW-0233">DNA recombination</keyword>
<evidence type="ECO:0000256" key="3">
    <source>
        <dbReference type="ARBA" id="ARBA00022499"/>
    </source>
</evidence>
<feature type="compositionally biased region" description="Pro residues" evidence="17">
    <location>
        <begin position="434"/>
        <end position="445"/>
    </location>
</feature>
<evidence type="ECO:0000256" key="5">
    <source>
        <dbReference type="ARBA" id="ARBA00022723"/>
    </source>
</evidence>
<feature type="region of interest" description="Disordered" evidence="17">
    <location>
        <begin position="153"/>
        <end position="177"/>
    </location>
</feature>
<feature type="region of interest" description="Disordered" evidence="17">
    <location>
        <begin position="189"/>
        <end position="510"/>
    </location>
</feature>
<evidence type="ECO:0000256" key="16">
    <source>
        <dbReference type="ARBA" id="ARBA00076095"/>
    </source>
</evidence>
<evidence type="ECO:0000256" key="1">
    <source>
        <dbReference type="ARBA" id="ARBA00004123"/>
    </source>
</evidence>
<evidence type="ECO:0000256" key="2">
    <source>
        <dbReference type="ARBA" id="ARBA00006661"/>
    </source>
</evidence>
<keyword evidence="13" id="KW-0539">Nucleus</keyword>
<dbReference type="Proteomes" id="UP000001646">
    <property type="component" value="Unplaced"/>
</dbReference>
<keyword evidence="7" id="KW-0227">DNA damage</keyword>
<evidence type="ECO:0000256" key="11">
    <source>
        <dbReference type="ARBA" id="ARBA00023172"/>
    </source>
</evidence>
<keyword evidence="12" id="KW-0234">DNA repair</keyword>
<organism evidence="19 20">
    <name type="scientific">Anolis carolinensis</name>
    <name type="common">Green anole</name>
    <name type="synonym">American chameleon</name>
    <dbReference type="NCBI Taxonomy" id="28377"/>
    <lineage>
        <taxon>Eukaryota</taxon>
        <taxon>Metazoa</taxon>
        <taxon>Chordata</taxon>
        <taxon>Craniata</taxon>
        <taxon>Vertebrata</taxon>
        <taxon>Euteleostomi</taxon>
        <taxon>Lepidosauria</taxon>
        <taxon>Squamata</taxon>
        <taxon>Bifurcata</taxon>
        <taxon>Unidentata</taxon>
        <taxon>Episquamata</taxon>
        <taxon>Toxicofera</taxon>
        <taxon>Iguania</taxon>
        <taxon>Dactyloidae</taxon>
        <taxon>Anolis</taxon>
    </lineage>
</organism>
<dbReference type="GO" id="GO:0008270">
    <property type="term" value="F:zinc ion binding"/>
    <property type="evidence" value="ECO:0007669"/>
    <property type="project" value="UniProtKB-KW"/>
</dbReference>
<feature type="compositionally biased region" description="Polar residues" evidence="17">
    <location>
        <begin position="498"/>
        <end position="508"/>
    </location>
</feature>
<comment type="similarity">
    <text evidence="2">Belongs to the SLX4 family.</text>
</comment>
<keyword evidence="4" id="KW-0597">Phosphoprotein</keyword>
<dbReference type="GeneTree" id="ENSGT00390000014091"/>
<evidence type="ECO:0000256" key="10">
    <source>
        <dbReference type="ARBA" id="ARBA00022843"/>
    </source>
</evidence>
<protein>
    <recommendedName>
        <fullName evidence="14">Structure-specific endonuclease subunit SLX4</fullName>
    </recommendedName>
    <alternativeName>
        <fullName evidence="16">BTB/POZ domain-containing protein 12</fullName>
    </alternativeName>
</protein>
<comment type="subunit">
    <text evidence="15">Forms a heterodimer with SLX1A/GIYD1. Interacts with ERCC4/XPF; catalytic subunit of the ERCC4-ERCC1 endonuclease. Interacts with MUS81; catalytic subunit of the MUS81-EME1 endonuclease. Interacts with MSH2; component of the MSH2-MSH3 mismatch repair complex. Interacts with TERF2-TERF2IP. Interacts with PLK1 and SLX4IP.</text>
</comment>
<evidence type="ECO:0000256" key="15">
    <source>
        <dbReference type="ARBA" id="ARBA00064578"/>
    </source>
</evidence>
<dbReference type="FunFam" id="3.30.710.10:FF:000116">
    <property type="entry name" value="SLX4 structure-specific endonuclease subunit"/>
    <property type="match status" value="1"/>
</dbReference>
<dbReference type="Ensembl" id="ENSACAT00000058147.1">
    <property type="protein sequence ID" value="ENSACAP00000030226.1"/>
    <property type="gene ID" value="ENSACAG00000041204.1"/>
</dbReference>
<feature type="compositionally biased region" description="Gly residues" evidence="17">
    <location>
        <begin position="115"/>
        <end position="126"/>
    </location>
</feature>
<dbReference type="Pfam" id="PF09494">
    <property type="entry name" value="Slx4"/>
    <property type="match status" value="1"/>
</dbReference>
<evidence type="ECO:0000256" key="8">
    <source>
        <dbReference type="ARBA" id="ARBA00022771"/>
    </source>
</evidence>
<reference evidence="19" key="3">
    <citation type="submission" date="2025-09" db="UniProtKB">
        <authorList>
            <consortium name="Ensembl"/>
        </authorList>
    </citation>
    <scope>IDENTIFICATION</scope>
</reference>
<sequence>MVNNPHLSDVQFQVDSGEVIYAHLFVLYARCPQLLELVGRTGFVVAEDGGAETRRLLLSDVSAEAVATFLRFLYAADPWVPLHLQAPVGALAARFGVQDLVALCRRCHSSRVAGGEEGSLGNPGGGDDGDDDGGKEEDRAETFEGLLESMWLEEEEEEEAYPNLAAQEGSSSKTMGEEELEEIYQFAATQRASSARGGRNEGQGEEEALGEGHPIPGGRWPGHSLGCPPTKEGPDPPTLPHQPTQKTPVTDTPLGLDRPQRESFTALSNCLLRGPVPSPSASVPGPTGRRSLSSSPSSSHKTPHSHEEKALFGARPLSGNLDPIVVLDSDEEPECGASLDRGIPGPDLVVLGLLGPPSKSQERLQLSTSDEDSDRGRRLLVPDTPLPRKPSQAGDPDVGASPGPKSPGTSVGPLSLGTPSPKVQSPTSSRSLPLSPPLPGSPPCPWDEVVVVDDSEEDEDGGSPFAGTGGSAAGGGGERGWGYGAREDSDSGDPIPLTQRSPSPSTPDAFQCEERVPLLPPQTPVTPMPSYSAMATPELKTELKRFGVRALPKRQMVLKLKEIFQFTHPERRKGSATSPLAPRHCPAGAIQESQKSALPGLQKVLPMAPALGSDDVGRPSSPPASQASTGSSVATSHSSSSAEFETSWLEEEEAEAPAALMPASQVLAREESNLEAFRRHIRSSPALCRRILLYQPIELAALHAELKQSGVRIAAGKLLDLLDAHGITFTTAEARRECRGRRRLAGKQRKRR</sequence>
<dbReference type="Gene3D" id="3.30.710.10">
    <property type="entry name" value="Potassium Channel Kv1.1, Chain A"/>
    <property type="match status" value="1"/>
</dbReference>
<dbReference type="PANTHER" id="PTHR21541:SF3">
    <property type="entry name" value="STRUCTURE-SPECIFIC ENDONUCLEASE SUBUNIT SLX4"/>
    <property type="match status" value="1"/>
</dbReference>
<evidence type="ECO:0000256" key="6">
    <source>
        <dbReference type="ARBA" id="ARBA00022737"/>
    </source>
</evidence>